<dbReference type="SUPFAM" id="SSF53850">
    <property type="entry name" value="Periplasmic binding protein-like II"/>
    <property type="match status" value="1"/>
</dbReference>
<feature type="signal peptide" evidence="1">
    <location>
        <begin position="1"/>
        <end position="23"/>
    </location>
</feature>
<keyword evidence="1" id="KW-0732">Signal</keyword>
<comment type="caution">
    <text evidence="2">The sequence shown here is derived from an EMBL/GenBank/DDBJ whole genome shotgun (WGS) entry which is preliminary data.</text>
</comment>
<name>A0ABR7FIP3_9FIRM</name>
<protein>
    <submittedName>
        <fullName evidence="2">Carbohydrate ABC transporter substrate-binding protein</fullName>
    </submittedName>
</protein>
<dbReference type="PANTHER" id="PTHR43649">
    <property type="entry name" value="ARABINOSE-BINDING PROTEIN-RELATED"/>
    <property type="match status" value="1"/>
</dbReference>
<dbReference type="PANTHER" id="PTHR43649:SF12">
    <property type="entry name" value="DIACETYLCHITOBIOSE BINDING PROTEIN DASA"/>
    <property type="match status" value="1"/>
</dbReference>
<sequence>MKIKKVTALVLASVMALSLTACGGNKNETSEGGKAKESKGVIELKFPTYLAGENVGATFFLPEIERFNEKYEGKYKITVEEVPQASYADKIKQLAQQNKLPVLVHAPGSGGIDTQWFKQIVLANDMAYDLTEFAEENPDVAANWIPESREFCTVDGKLICKPTSVLKPVGLYYNSSMYTPDKDIRDMTVDEFVDSLGDNKIAFMTAENGWTTALMLTALIANEEGGVELLNSSVNDKLWDYSAPAFVNGVAKLQTILQNNASSNTVGAAYADAANAFMSKNAAVICNGSWMAPEFEEGSADKWSNGFNGEDVKATIYPGNIAFANPSSYGEFWIANTATDEEKEAAEAFLAFRDSQEEIEELVLTEGGVAPQLTYSDNFLAELKKTPLLYELSESMNDETTYCASLGDVFPASVADTEFGKLLPKLIDNTLTPEEFCDELTKKAEEAKQ</sequence>
<proteinExistence type="predicted"/>
<feature type="chain" id="PRO_5046618957" evidence="1">
    <location>
        <begin position="24"/>
        <end position="449"/>
    </location>
</feature>
<evidence type="ECO:0000313" key="2">
    <source>
        <dbReference type="EMBL" id="MBC5675088.1"/>
    </source>
</evidence>
<accession>A0ABR7FIP3</accession>
<dbReference type="Proteomes" id="UP000654573">
    <property type="component" value="Unassembled WGS sequence"/>
</dbReference>
<dbReference type="InterPro" id="IPR050490">
    <property type="entry name" value="Bact_solute-bd_prot1"/>
</dbReference>
<dbReference type="RefSeq" id="WP_054352419.1">
    <property type="nucleotide sequence ID" value="NZ_JACOOU010000013.1"/>
</dbReference>
<keyword evidence="3" id="KW-1185">Reference proteome</keyword>
<reference evidence="2 3" key="1">
    <citation type="submission" date="2020-08" db="EMBL/GenBank/DDBJ databases">
        <title>Genome public.</title>
        <authorList>
            <person name="Liu C."/>
            <person name="Sun Q."/>
        </authorList>
    </citation>
    <scope>NUCLEOTIDE SEQUENCE [LARGE SCALE GENOMIC DNA]</scope>
    <source>
        <strain evidence="2 3">NSJ-34</strain>
    </source>
</reference>
<evidence type="ECO:0000313" key="3">
    <source>
        <dbReference type="Proteomes" id="UP000654573"/>
    </source>
</evidence>
<gene>
    <name evidence="2" type="ORF">H8S76_22900</name>
</gene>
<dbReference type="Gene3D" id="3.40.190.10">
    <property type="entry name" value="Periplasmic binding protein-like II"/>
    <property type="match status" value="1"/>
</dbReference>
<dbReference type="Pfam" id="PF13416">
    <property type="entry name" value="SBP_bac_8"/>
    <property type="match status" value="1"/>
</dbReference>
<organism evidence="2 3">
    <name type="scientific">Blautia celeris</name>
    <dbReference type="NCBI Taxonomy" id="2763026"/>
    <lineage>
        <taxon>Bacteria</taxon>
        <taxon>Bacillati</taxon>
        <taxon>Bacillota</taxon>
        <taxon>Clostridia</taxon>
        <taxon>Lachnospirales</taxon>
        <taxon>Lachnospiraceae</taxon>
        <taxon>Blautia</taxon>
    </lineage>
</organism>
<dbReference type="EMBL" id="JACOOU010000013">
    <property type="protein sequence ID" value="MBC5675088.1"/>
    <property type="molecule type" value="Genomic_DNA"/>
</dbReference>
<evidence type="ECO:0000256" key="1">
    <source>
        <dbReference type="SAM" id="SignalP"/>
    </source>
</evidence>
<dbReference type="InterPro" id="IPR006059">
    <property type="entry name" value="SBP"/>
</dbReference>
<dbReference type="PROSITE" id="PS51257">
    <property type="entry name" value="PROKAR_LIPOPROTEIN"/>
    <property type="match status" value="1"/>
</dbReference>